<feature type="region of interest" description="Disordered" evidence="1">
    <location>
        <begin position="27"/>
        <end position="47"/>
    </location>
</feature>
<sequence length="83" mass="9978">LNRMLGLWLSRPKSYHVSRLPQSVRHRMSSPFPVDRSPYGNQYDRMRTRTDTRIPHVRLIRLTHMRFGSKSNDHVTGAYVWIW</sequence>
<reference evidence="2" key="1">
    <citation type="submission" date="2016-06" db="UniProtKB">
        <authorList>
            <consortium name="WormBaseParasite"/>
        </authorList>
    </citation>
    <scope>IDENTIFICATION</scope>
</reference>
<accession>A0A183AYT5</accession>
<evidence type="ECO:0000313" key="2">
    <source>
        <dbReference type="WBParaSite" id="ECPE_0001215601-mRNA-1"/>
    </source>
</evidence>
<dbReference type="WBParaSite" id="ECPE_0001215601-mRNA-1">
    <property type="protein sequence ID" value="ECPE_0001215601-mRNA-1"/>
    <property type="gene ID" value="ECPE_0001215601"/>
</dbReference>
<evidence type="ECO:0000256" key="1">
    <source>
        <dbReference type="SAM" id="MobiDB-lite"/>
    </source>
</evidence>
<organism evidence="2">
    <name type="scientific">Echinostoma caproni</name>
    <dbReference type="NCBI Taxonomy" id="27848"/>
    <lineage>
        <taxon>Eukaryota</taxon>
        <taxon>Metazoa</taxon>
        <taxon>Spiralia</taxon>
        <taxon>Lophotrochozoa</taxon>
        <taxon>Platyhelminthes</taxon>
        <taxon>Trematoda</taxon>
        <taxon>Digenea</taxon>
        <taxon>Plagiorchiida</taxon>
        <taxon>Echinostomata</taxon>
        <taxon>Echinostomatoidea</taxon>
        <taxon>Echinostomatidae</taxon>
        <taxon>Echinostoma</taxon>
    </lineage>
</organism>
<dbReference type="AlphaFoldDB" id="A0A183AYT5"/>
<name>A0A183AYT5_9TREM</name>
<proteinExistence type="predicted"/>
<protein>
    <submittedName>
        <fullName evidence="2">Capsid protein</fullName>
    </submittedName>
</protein>